<feature type="active site" description="Proton acceptor" evidence="8">
    <location>
        <position position="119"/>
    </location>
</feature>
<dbReference type="SUPFAM" id="SSF53933">
    <property type="entry name" value="Microbial ribonucleases"/>
    <property type="match status" value="1"/>
</dbReference>
<evidence type="ECO:0000256" key="6">
    <source>
        <dbReference type="ARBA" id="ARBA00022801"/>
    </source>
</evidence>
<evidence type="ECO:0000256" key="7">
    <source>
        <dbReference type="PIRNR" id="PIRNR001013"/>
    </source>
</evidence>
<dbReference type="InterPro" id="IPR016191">
    <property type="entry name" value="Ribonuclease/ribotoxin"/>
</dbReference>
<evidence type="ECO:0000256" key="3">
    <source>
        <dbReference type="ARBA" id="ARBA00022214"/>
    </source>
</evidence>
<dbReference type="PIRSF" id="PIRSF001013">
    <property type="entry name" value="Barnase"/>
    <property type="match status" value="1"/>
</dbReference>
<dbReference type="Pfam" id="PF00545">
    <property type="entry name" value="Ribonuclease"/>
    <property type="match status" value="1"/>
</dbReference>
<dbReference type="InterPro" id="IPR001887">
    <property type="entry name" value="Barnase"/>
</dbReference>
<dbReference type="AlphaFoldDB" id="A0A831ETD4"/>
<dbReference type="EC" id="3.1.27.-" evidence="7"/>
<dbReference type="RefSeq" id="WP_004157577.1">
    <property type="nucleotide sequence ID" value="NZ_BAYW01000009.1"/>
</dbReference>
<comment type="caution">
    <text evidence="9">The sequence shown here is derived from an EMBL/GenBank/DDBJ whole genome shotgun (WGS) entry which is preliminary data.</text>
</comment>
<keyword evidence="7" id="KW-0732">Signal</keyword>
<comment type="similarity">
    <text evidence="2 7">Belongs to the ribonuclease N1/T1 family.</text>
</comment>
<reference evidence="9 10" key="1">
    <citation type="submission" date="2012-11" db="EMBL/GenBank/DDBJ databases">
        <authorList>
            <person name="Linke B."/>
        </authorList>
    </citation>
    <scope>NUCLEOTIDE SEQUENCE [LARGE SCALE GENOMIC DNA]</scope>
    <source>
        <strain evidence="10">CFBP 1232</strain>
    </source>
</reference>
<keyword evidence="5 7" id="KW-0540">Nuclease</keyword>
<feature type="chain" id="PRO_5033202533" description="Ribonuclease" evidence="7">
    <location>
        <begin position="21"/>
        <end position="156"/>
    </location>
</feature>
<evidence type="ECO:0000313" key="9">
    <source>
        <dbReference type="EMBL" id="CCO93773.1"/>
    </source>
</evidence>
<dbReference type="GO" id="GO:0003723">
    <property type="term" value="F:RNA binding"/>
    <property type="evidence" value="ECO:0007669"/>
    <property type="project" value="UniProtKB-UniRule"/>
</dbReference>
<dbReference type="EMBL" id="CAPB01000017">
    <property type="protein sequence ID" value="CCO93773.1"/>
    <property type="molecule type" value="Genomic_DNA"/>
</dbReference>
<gene>
    <name evidence="9" type="ORF">BN437_1843</name>
</gene>
<feature type="active site" description="Proton donor" evidence="8">
    <location>
        <position position="148"/>
    </location>
</feature>
<evidence type="ECO:0000256" key="1">
    <source>
        <dbReference type="ARBA" id="ARBA00004613"/>
    </source>
</evidence>
<evidence type="ECO:0000256" key="5">
    <source>
        <dbReference type="ARBA" id="ARBA00022722"/>
    </source>
</evidence>
<dbReference type="PRINTS" id="PR00117">
    <property type="entry name" value="BARNASE"/>
</dbReference>
<evidence type="ECO:0000313" key="10">
    <source>
        <dbReference type="Proteomes" id="UP000013111"/>
    </source>
</evidence>
<evidence type="ECO:0000256" key="2">
    <source>
        <dbReference type="ARBA" id="ARBA00009006"/>
    </source>
</evidence>
<dbReference type="GO" id="GO:0004521">
    <property type="term" value="F:RNA endonuclease activity"/>
    <property type="evidence" value="ECO:0007669"/>
    <property type="project" value="UniProtKB-UniRule"/>
</dbReference>
<dbReference type="GO" id="GO:0005576">
    <property type="term" value="C:extracellular region"/>
    <property type="evidence" value="ECO:0007669"/>
    <property type="project" value="UniProtKB-SubCell"/>
</dbReference>
<accession>A0A831ETD4</accession>
<feature type="signal peptide" evidence="7">
    <location>
        <begin position="1"/>
        <end position="20"/>
    </location>
</feature>
<evidence type="ECO:0000256" key="8">
    <source>
        <dbReference type="PIRSR" id="PIRSR001013-1"/>
    </source>
</evidence>
<organism evidence="9 10">
    <name type="scientific">Erwinia amylovora NBRC 12687 = CFBP 1232</name>
    <dbReference type="NCBI Taxonomy" id="1219359"/>
    <lineage>
        <taxon>Bacteria</taxon>
        <taxon>Pseudomonadati</taxon>
        <taxon>Pseudomonadota</taxon>
        <taxon>Gammaproteobacteria</taxon>
        <taxon>Enterobacterales</taxon>
        <taxon>Erwiniaceae</taxon>
        <taxon>Erwinia</taxon>
    </lineage>
</organism>
<evidence type="ECO:0000256" key="4">
    <source>
        <dbReference type="ARBA" id="ARBA00022525"/>
    </source>
</evidence>
<dbReference type="InterPro" id="IPR000026">
    <property type="entry name" value="N1-like"/>
</dbReference>
<dbReference type="GO" id="GO:0016787">
    <property type="term" value="F:hydrolase activity"/>
    <property type="evidence" value="ECO:0007669"/>
    <property type="project" value="UniProtKB-KW"/>
</dbReference>
<reference evidence="9 10" key="2">
    <citation type="submission" date="2013-04" db="EMBL/GenBank/DDBJ databases">
        <title>Comparative genomics of 12 strains of Erwinia amylovora identifies a pan-genome with a large conserved core and provides insights into host specificity.</title>
        <authorList>
            <person name="Mann R.A."/>
            <person name="Smits T.H.M."/>
            <person name="Buehlmann A."/>
            <person name="Blom J."/>
            <person name="Goesmann A."/>
            <person name="Frey J.E."/>
            <person name="Plummer K.M."/>
            <person name="Beer S.V."/>
            <person name="Luck J."/>
            <person name="Duffy B."/>
            <person name="Rodoni B."/>
        </authorList>
    </citation>
    <scope>NUCLEOTIDE SEQUENCE [LARGE SCALE GENOMIC DNA]</scope>
    <source>
        <strain evidence="10">CFBP 1232</strain>
    </source>
</reference>
<protein>
    <recommendedName>
        <fullName evidence="3 7">Ribonuclease</fullName>
        <ecNumber evidence="7">3.1.27.-</ecNumber>
    </recommendedName>
</protein>
<sequence>MNKKRIIVAMLAIIASYALSLKPWQAPAPASRPEAQIGAARSDSRNISVLTQQRRVADYLQQHDRLPGYYMRKAEARRQGWDPAKGNLCSVLPGKAIGGDRFSNREGGLPDKAGRRWFEADVNYQCGHRGTDRMLYSSDGLIFVTNDHYRHFERVN</sequence>
<comment type="subcellular location">
    <subcellularLocation>
        <location evidence="1 7">Secreted</location>
    </subcellularLocation>
</comment>
<dbReference type="Gene3D" id="3.10.450.30">
    <property type="entry name" value="Microbial ribonucleases"/>
    <property type="match status" value="1"/>
</dbReference>
<dbReference type="Proteomes" id="UP000013111">
    <property type="component" value="Unassembled WGS sequence"/>
</dbReference>
<name>A0A831ETD4_ERWAM</name>
<keyword evidence="4 7" id="KW-0964">Secreted</keyword>
<keyword evidence="7" id="KW-0255">Endonuclease</keyword>
<keyword evidence="6 7" id="KW-0378">Hydrolase</keyword>
<proteinExistence type="inferred from homology"/>
<dbReference type="GeneID" id="97606044"/>